<name>A0A172YCH4_9GAMM</name>
<evidence type="ECO:0000313" key="1">
    <source>
        <dbReference type="EMBL" id="ANF56816.1"/>
    </source>
</evidence>
<dbReference type="EMBL" id="CP015243">
    <property type="protein sequence ID" value="ANF56816.1"/>
    <property type="molecule type" value="Genomic_DNA"/>
</dbReference>
<dbReference type="Proteomes" id="UP000077875">
    <property type="component" value="Chromosome"/>
</dbReference>
<accession>A0A172YCH4</accession>
<dbReference type="AlphaFoldDB" id="A0A172YCH4"/>
<organism evidence="1 2">
    <name type="scientific">Halotalea alkalilenta</name>
    <dbReference type="NCBI Taxonomy" id="376489"/>
    <lineage>
        <taxon>Bacteria</taxon>
        <taxon>Pseudomonadati</taxon>
        <taxon>Pseudomonadota</taxon>
        <taxon>Gammaproteobacteria</taxon>
        <taxon>Oceanospirillales</taxon>
        <taxon>Halomonadaceae</taxon>
        <taxon>Halotalea</taxon>
    </lineage>
</organism>
<keyword evidence="2" id="KW-1185">Reference proteome</keyword>
<evidence type="ECO:0000313" key="2">
    <source>
        <dbReference type="Proteomes" id="UP000077875"/>
    </source>
</evidence>
<gene>
    <name evidence="1" type="ORF">A5892_04490</name>
</gene>
<reference evidence="1 2" key="1">
    <citation type="submission" date="2016-04" db="EMBL/GenBank/DDBJ databases">
        <title>Complete Genome Sequence of Halotalea alkalilenta IHB B 13600.</title>
        <authorList>
            <person name="Swarnkar M.K."/>
            <person name="Sharma A."/>
            <person name="Kaushal K."/>
            <person name="Soni R."/>
            <person name="Rana S."/>
            <person name="Singh A.K."/>
            <person name="Gulati A."/>
        </authorList>
    </citation>
    <scope>NUCLEOTIDE SEQUENCE [LARGE SCALE GENOMIC DNA]</scope>
    <source>
        <strain evidence="1 2">IHB B 13600</strain>
    </source>
</reference>
<proteinExistence type="predicted"/>
<protein>
    <submittedName>
        <fullName evidence="1">Uncharacterized protein</fullName>
    </submittedName>
</protein>
<dbReference type="KEGG" id="haa:A5892_04490"/>
<sequence>MRPARWLSIESALWCDKNISVGYSFICFYLTAQKMQELAALLKVREAQPWLRGVGLSTKSRGQFHSARLIETRVPSSPLIRRGASNLDAVLQQAKTNAWCTTARDQRSVELHLILGAHRIEALEKALAWIACPGVSDG</sequence>